<dbReference type="Gene3D" id="3.90.180.10">
    <property type="entry name" value="Medium-chain alcohol dehydrogenases, catalytic domain"/>
    <property type="match status" value="1"/>
</dbReference>
<dbReference type="InterPro" id="IPR013149">
    <property type="entry name" value="ADH-like_C"/>
</dbReference>
<proteinExistence type="predicted"/>
<dbReference type="Pfam" id="PF00107">
    <property type="entry name" value="ADH_zinc_N"/>
    <property type="match status" value="1"/>
</dbReference>
<dbReference type="VEuPathDB" id="FungiDB:TSTA_075990"/>
<dbReference type="PANTHER" id="PTHR45033">
    <property type="match status" value="1"/>
</dbReference>
<dbReference type="SMART" id="SM00829">
    <property type="entry name" value="PKS_ER"/>
    <property type="match status" value="1"/>
</dbReference>
<dbReference type="RefSeq" id="XP_002341615.1">
    <property type="nucleotide sequence ID" value="XM_002341574.1"/>
</dbReference>
<dbReference type="Pfam" id="PF08240">
    <property type="entry name" value="ADH_N"/>
    <property type="match status" value="1"/>
</dbReference>
<dbReference type="PANTHER" id="PTHR45033:SF1">
    <property type="entry name" value="OXIDOREDUCTASE (EUROFUNG)"/>
    <property type="match status" value="1"/>
</dbReference>
<dbReference type="InterPro" id="IPR020843">
    <property type="entry name" value="ER"/>
</dbReference>
<dbReference type="EMBL" id="EQ962652">
    <property type="protein sequence ID" value="EED24228.1"/>
    <property type="molecule type" value="Genomic_DNA"/>
</dbReference>
<sequence>MAENTTTMRQWTTLMDGINNLKLTTVPRPIDLKDDQVLVKISRVALNHRDAKIINGDFKDSYPTPSHPLVPTSDASGIIVQVSDSVADTGKWTKGDRVISLMRPTHLTGPTTAQHAASGIGIPENGVLTEYRVFSAEGLVGVPGYMSLDEACTLPTAATTAWMALNWDREIDRPRRGKAVVVLLLGTGGVSIAGLQQAKALGLTVIITSSSAAKLERARQLGADYTINYKTNPDWATEVLNITSGKGADIIFETGGPATMEHSIRCIAAGGNISAIGVLSGTTSNAESAGQAIALSLIRKNATLKGINVGPKDRIEEMIRTVYVERFEVRPVIDRVFGFEEAREALEYMYGGSHLGKVIMKVD</sequence>
<gene>
    <name evidence="2" type="ORF">TSTA_075990</name>
</gene>
<reference evidence="3" key="1">
    <citation type="journal article" date="2015" name="Genome Announc.">
        <title>Genome sequence of the AIDS-associated pathogen Penicillium marneffei (ATCC18224) and its near taxonomic relative Talaromyces stipitatus (ATCC10500).</title>
        <authorList>
            <person name="Nierman W.C."/>
            <person name="Fedorova-Abrams N.D."/>
            <person name="Andrianopoulos A."/>
        </authorList>
    </citation>
    <scope>NUCLEOTIDE SEQUENCE [LARGE SCALE GENOMIC DNA]</scope>
    <source>
        <strain evidence="3">ATCC 10500 / CBS 375.48 / QM 6759 / NRRL 1006</strain>
    </source>
</reference>
<dbReference type="PhylomeDB" id="B8LWB7"/>
<dbReference type="eggNOG" id="KOG1198">
    <property type="taxonomic scope" value="Eukaryota"/>
</dbReference>
<dbReference type="GO" id="GO:0016491">
    <property type="term" value="F:oxidoreductase activity"/>
    <property type="evidence" value="ECO:0007669"/>
    <property type="project" value="InterPro"/>
</dbReference>
<evidence type="ECO:0000313" key="3">
    <source>
        <dbReference type="Proteomes" id="UP000001745"/>
    </source>
</evidence>
<dbReference type="HOGENOM" id="CLU_026673_3_4_1"/>
<dbReference type="STRING" id="441959.B8LWB7"/>
<dbReference type="CDD" id="cd08276">
    <property type="entry name" value="MDR7"/>
    <property type="match status" value="1"/>
</dbReference>
<dbReference type="Gene3D" id="3.40.50.720">
    <property type="entry name" value="NAD(P)-binding Rossmann-like Domain"/>
    <property type="match status" value="1"/>
</dbReference>
<dbReference type="InterPro" id="IPR036291">
    <property type="entry name" value="NAD(P)-bd_dom_sf"/>
</dbReference>
<dbReference type="SUPFAM" id="SSF51735">
    <property type="entry name" value="NAD(P)-binding Rossmann-fold domains"/>
    <property type="match status" value="1"/>
</dbReference>
<dbReference type="GeneID" id="8102502"/>
<dbReference type="InterPro" id="IPR013154">
    <property type="entry name" value="ADH-like_N"/>
</dbReference>
<evidence type="ECO:0000259" key="1">
    <source>
        <dbReference type="SMART" id="SM00829"/>
    </source>
</evidence>
<dbReference type="OrthoDB" id="3509362at2759"/>
<name>B8LWB7_TALSN</name>
<accession>B8LWB7</accession>
<dbReference type="Proteomes" id="UP000001745">
    <property type="component" value="Unassembled WGS sequence"/>
</dbReference>
<dbReference type="InParanoid" id="B8LWB7"/>
<dbReference type="OMA" id="YKTTPGW"/>
<keyword evidence="3" id="KW-1185">Reference proteome</keyword>
<dbReference type="InterPro" id="IPR011032">
    <property type="entry name" value="GroES-like_sf"/>
</dbReference>
<dbReference type="SUPFAM" id="SSF50129">
    <property type="entry name" value="GroES-like"/>
    <property type="match status" value="1"/>
</dbReference>
<evidence type="ECO:0000313" key="2">
    <source>
        <dbReference type="EMBL" id="EED24228.1"/>
    </source>
</evidence>
<organism evidence="2 3">
    <name type="scientific">Talaromyces stipitatus (strain ATCC 10500 / CBS 375.48 / QM 6759 / NRRL 1006)</name>
    <name type="common">Penicillium stipitatum</name>
    <dbReference type="NCBI Taxonomy" id="441959"/>
    <lineage>
        <taxon>Eukaryota</taxon>
        <taxon>Fungi</taxon>
        <taxon>Dikarya</taxon>
        <taxon>Ascomycota</taxon>
        <taxon>Pezizomycotina</taxon>
        <taxon>Eurotiomycetes</taxon>
        <taxon>Eurotiomycetidae</taxon>
        <taxon>Eurotiales</taxon>
        <taxon>Trichocomaceae</taxon>
        <taxon>Talaromyces</taxon>
        <taxon>Talaromyces sect. Talaromyces</taxon>
    </lineage>
</organism>
<protein>
    <submittedName>
        <fullName evidence="2">Alcohol dehydrogenase, putative</fullName>
    </submittedName>
</protein>
<feature type="domain" description="Enoyl reductase (ER)" evidence="1">
    <location>
        <begin position="17"/>
        <end position="360"/>
    </location>
</feature>
<dbReference type="InterPro" id="IPR052711">
    <property type="entry name" value="Zinc_ADH-like"/>
</dbReference>
<dbReference type="AlphaFoldDB" id="B8LWB7"/>